<keyword evidence="8 9" id="KW-0472">Membrane</keyword>
<dbReference type="GO" id="GO:0055085">
    <property type="term" value="P:transmembrane transport"/>
    <property type="evidence" value="ECO:0007669"/>
    <property type="project" value="InterPro"/>
</dbReference>
<gene>
    <name evidence="11" type="ORF">RM6536_0463</name>
</gene>
<organism evidence="11">
    <name type="scientific">Rothia mucilaginosa</name>
    <dbReference type="NCBI Taxonomy" id="43675"/>
    <lineage>
        <taxon>Bacteria</taxon>
        <taxon>Bacillati</taxon>
        <taxon>Actinomycetota</taxon>
        <taxon>Actinomycetes</taxon>
        <taxon>Micrococcales</taxon>
        <taxon>Micrococcaceae</taxon>
        <taxon>Rothia</taxon>
    </lineage>
</organism>
<protein>
    <submittedName>
        <fullName evidence="11">D-serine/D-alanine/glycine transporter</fullName>
    </submittedName>
</protein>
<evidence type="ECO:0000259" key="10">
    <source>
        <dbReference type="Pfam" id="PF00324"/>
    </source>
</evidence>
<dbReference type="Gene3D" id="1.20.1740.10">
    <property type="entry name" value="Amino acid/polyamine transporter I"/>
    <property type="match status" value="1"/>
</dbReference>
<dbReference type="GO" id="GO:0006865">
    <property type="term" value="P:amino acid transport"/>
    <property type="evidence" value="ECO:0007669"/>
    <property type="project" value="UniProtKB-KW"/>
</dbReference>
<sequence length="491" mass="53391">MTEQNNVTLNPKAPEQGERLHRGLSNRHIQLIAIGGAIGTGLFMGSGRAISLAGPSVIFVYMLIGAVIFLVLRAMGEILLSNLRYKSFSDFTTDLVGPMGGFFLGWSYWFMWVVTAVADIIAIVGYLRLWWPDLQAWIPALAVIGVLLTLNLVSVKNFGEIEFWFSMIKIVAIVALIIVGGAMVAIGFTSPSGAQASVANLWNDGGMFPNHFIGFLGAFQIAVFAFMGSELVGTTAAETQDPEKTLPKAINAVPVRIMVFYVGALAVILMVTPWRLVSPDKSPFVAMFTLAGLGIAAHIINFVVITSATSSANSGIFSTSRMAFGLARERSAPQFLGKISKNGVPRNALFLSAVMLLSSIVLLYAGDSISSAFNLVTTVAAVLVIFAWAMIMVSYLMYRKKFPSRHKKSKFRLPGGRFSAWLSLAFFAFTIGVLAMDEETLRGLLAMPVWFAILGIGWFFKRRADARRHEAISTRTAQIAIVEASEIFSAR</sequence>
<dbReference type="Pfam" id="PF00324">
    <property type="entry name" value="AA_permease"/>
    <property type="match status" value="1"/>
</dbReference>
<evidence type="ECO:0000256" key="2">
    <source>
        <dbReference type="ARBA" id="ARBA00008583"/>
    </source>
</evidence>
<dbReference type="PROSITE" id="PS00218">
    <property type="entry name" value="AMINO_ACID_PERMEASE_1"/>
    <property type="match status" value="1"/>
</dbReference>
<keyword evidence="6" id="KW-0029">Amino-acid transport</keyword>
<evidence type="ECO:0000256" key="6">
    <source>
        <dbReference type="ARBA" id="ARBA00022970"/>
    </source>
</evidence>
<keyword evidence="5 9" id="KW-0812">Transmembrane</keyword>
<reference evidence="12" key="1">
    <citation type="submission" date="2015-08" db="EMBL/GenBank/DDBJ databases">
        <title>Complete genome sequence of Rothia mucilaginosa strain NUM-Rm6536.</title>
        <authorList>
            <person name="Nambu T."/>
        </authorList>
    </citation>
    <scope>NUCLEOTIDE SEQUENCE [LARGE SCALE GENOMIC DNA]</scope>
    <source>
        <strain evidence="12">NUM-Rm6536</strain>
    </source>
</reference>
<feature type="transmembrane region" description="Helical" evidence="9">
    <location>
        <begin position="284"/>
        <end position="304"/>
    </location>
</feature>
<dbReference type="GO" id="GO:0005886">
    <property type="term" value="C:plasma membrane"/>
    <property type="evidence" value="ECO:0007669"/>
    <property type="project" value="UniProtKB-SubCell"/>
</dbReference>
<feature type="transmembrane region" description="Helical" evidence="9">
    <location>
        <begin position="348"/>
        <end position="366"/>
    </location>
</feature>
<name>A0A0K2RY48_9MICC</name>
<feature type="transmembrane region" description="Helical" evidence="9">
    <location>
        <begin position="137"/>
        <end position="155"/>
    </location>
</feature>
<evidence type="ECO:0000256" key="1">
    <source>
        <dbReference type="ARBA" id="ARBA00004651"/>
    </source>
</evidence>
<dbReference type="RefSeq" id="WP_060823881.1">
    <property type="nucleotide sequence ID" value="NZ_AP014938.1"/>
</dbReference>
<proteinExistence type="inferred from homology"/>
<feature type="transmembrane region" description="Helical" evidence="9">
    <location>
        <begin position="441"/>
        <end position="460"/>
    </location>
</feature>
<feature type="transmembrane region" description="Helical" evidence="9">
    <location>
        <begin position="29"/>
        <end position="50"/>
    </location>
</feature>
<feature type="transmembrane region" description="Helical" evidence="9">
    <location>
        <begin position="208"/>
        <end position="232"/>
    </location>
</feature>
<keyword evidence="4" id="KW-1003">Cell membrane</keyword>
<dbReference type="FunFam" id="1.20.1740.10:FF:000001">
    <property type="entry name" value="Amino acid permease"/>
    <property type="match status" value="1"/>
</dbReference>
<dbReference type="Proteomes" id="UP000066203">
    <property type="component" value="Chromosome"/>
</dbReference>
<evidence type="ECO:0000256" key="3">
    <source>
        <dbReference type="ARBA" id="ARBA00022448"/>
    </source>
</evidence>
<comment type="similarity">
    <text evidence="2">Belongs to the amino acid-polyamine-organocation (APC) superfamily. Amino acid transporter (AAT) (TC 2.A.3.1) family.</text>
</comment>
<keyword evidence="7 9" id="KW-1133">Transmembrane helix</keyword>
<keyword evidence="3" id="KW-0813">Transport</keyword>
<feature type="transmembrane region" description="Helical" evidence="9">
    <location>
        <begin position="56"/>
        <end position="76"/>
    </location>
</feature>
<evidence type="ECO:0000256" key="8">
    <source>
        <dbReference type="ARBA" id="ARBA00023136"/>
    </source>
</evidence>
<feature type="transmembrane region" description="Helical" evidence="9">
    <location>
        <begin position="418"/>
        <end position="435"/>
    </location>
</feature>
<feature type="transmembrane region" description="Helical" evidence="9">
    <location>
        <begin position="109"/>
        <end position="131"/>
    </location>
</feature>
<dbReference type="PATRIC" id="fig|43675.28.peg.468"/>
<feature type="transmembrane region" description="Helical" evidence="9">
    <location>
        <begin position="167"/>
        <end position="188"/>
    </location>
</feature>
<feature type="transmembrane region" description="Helical" evidence="9">
    <location>
        <begin position="253"/>
        <end position="272"/>
    </location>
</feature>
<dbReference type="PANTHER" id="PTHR43495">
    <property type="entry name" value="GABA PERMEASE"/>
    <property type="match status" value="1"/>
</dbReference>
<accession>A0A0K2RY48</accession>
<evidence type="ECO:0000313" key="11">
    <source>
        <dbReference type="EMBL" id="BAS19710.1"/>
    </source>
</evidence>
<evidence type="ECO:0000256" key="5">
    <source>
        <dbReference type="ARBA" id="ARBA00022692"/>
    </source>
</evidence>
<dbReference type="PANTHER" id="PTHR43495:SF2">
    <property type="entry name" value="D-SERINE_D-ALANINE_GLYCINE TRANSPORTER"/>
    <property type="match status" value="1"/>
</dbReference>
<evidence type="ECO:0000256" key="9">
    <source>
        <dbReference type="SAM" id="Phobius"/>
    </source>
</evidence>
<dbReference type="PIRSF" id="PIRSF006060">
    <property type="entry name" value="AA_transporter"/>
    <property type="match status" value="1"/>
</dbReference>
<comment type="subcellular location">
    <subcellularLocation>
        <location evidence="1">Cell membrane</location>
        <topology evidence="1">Multi-pass membrane protein</topology>
    </subcellularLocation>
</comment>
<feature type="domain" description="Amino acid permease/ SLC12A" evidence="10">
    <location>
        <begin position="28"/>
        <end position="463"/>
    </location>
</feature>
<evidence type="ECO:0000313" key="12">
    <source>
        <dbReference type="Proteomes" id="UP000066203"/>
    </source>
</evidence>
<dbReference type="InterPro" id="IPR004841">
    <property type="entry name" value="AA-permease/SLC12A_dom"/>
</dbReference>
<evidence type="ECO:0000256" key="7">
    <source>
        <dbReference type="ARBA" id="ARBA00022989"/>
    </source>
</evidence>
<dbReference type="InterPro" id="IPR004840">
    <property type="entry name" value="Amino_acid_permease_CS"/>
</dbReference>
<feature type="transmembrane region" description="Helical" evidence="9">
    <location>
        <begin position="372"/>
        <end position="398"/>
    </location>
</feature>
<dbReference type="AlphaFoldDB" id="A0A0K2RY48"/>
<dbReference type="EMBL" id="AP014938">
    <property type="protein sequence ID" value="BAS19710.1"/>
    <property type="molecule type" value="Genomic_DNA"/>
</dbReference>
<evidence type="ECO:0000256" key="4">
    <source>
        <dbReference type="ARBA" id="ARBA00022475"/>
    </source>
</evidence>